<dbReference type="Proteomes" id="UP000625930">
    <property type="component" value="Unassembled WGS sequence"/>
</dbReference>
<reference evidence="1" key="2">
    <citation type="submission" date="2022-07" db="EMBL/GenBank/DDBJ databases">
        <authorList>
            <consortium name="DAFM: The Division of Animal and Food Microbiology"/>
        </authorList>
    </citation>
    <scope>NUCLEOTIDE SEQUENCE</scope>
    <source>
        <strain evidence="1">19MO01SH01-2</strain>
    </source>
</reference>
<protein>
    <submittedName>
        <fullName evidence="3">Ribbon-helix-helix protein, CopG family</fullName>
    </submittedName>
</protein>
<dbReference type="RefSeq" id="WP_141098938.1">
    <property type="nucleotide sequence ID" value="NZ_AP021908.1"/>
</dbReference>
<dbReference type="InterPro" id="IPR010985">
    <property type="entry name" value="Ribbon_hlx_hlx"/>
</dbReference>
<dbReference type="EMBL" id="JADUOV010000008">
    <property type="protein sequence ID" value="MBH1790731.1"/>
    <property type="molecule type" value="Genomic_DNA"/>
</dbReference>
<reference evidence="3" key="1">
    <citation type="submission" date="2020-11" db="EMBL/GenBank/DDBJ databases">
        <title>Enhanced detection system for hospital associated transmission using whole genome sequencing surveillance.</title>
        <authorList>
            <person name="Harrison L.H."/>
            <person name="Van Tyne D."/>
            <person name="Marsh J.W."/>
            <person name="Griffith M.P."/>
            <person name="Snyder D.J."/>
            <person name="Cooper V.S."/>
            <person name="Mustapha M."/>
        </authorList>
    </citation>
    <scope>NUCLEOTIDE SEQUENCE</scope>
    <source>
        <strain evidence="3">STEN00053</strain>
        <strain evidence="2">STEN00091</strain>
    </source>
</reference>
<evidence type="ECO:0000313" key="4">
    <source>
        <dbReference type="Proteomes" id="UP000634179"/>
    </source>
</evidence>
<accession>A0A7G7PVN9</accession>
<dbReference type="Proteomes" id="UP000634179">
    <property type="component" value="Unassembled WGS sequence"/>
</dbReference>
<sequence>MNAATHPSSPPTYSIRASVKKHVRIKRPLAERLRLAAAENEMTESEFIRRALETALPRAA</sequence>
<dbReference type="AlphaFoldDB" id="A0A7G7PVN9"/>
<organism evidence="3 4">
    <name type="scientific">Stenotrophomonas maltophilia</name>
    <name type="common">Pseudomonas maltophilia</name>
    <name type="synonym">Xanthomonas maltophilia</name>
    <dbReference type="NCBI Taxonomy" id="40324"/>
    <lineage>
        <taxon>Bacteria</taxon>
        <taxon>Pseudomonadati</taxon>
        <taxon>Pseudomonadota</taxon>
        <taxon>Gammaproteobacteria</taxon>
        <taxon>Lysobacterales</taxon>
        <taxon>Lysobacteraceae</taxon>
        <taxon>Stenotrophomonas</taxon>
        <taxon>Stenotrophomonas maltophilia group</taxon>
    </lineage>
</organism>
<dbReference type="Proteomes" id="UP001218208">
    <property type="component" value="Unassembled WGS sequence"/>
</dbReference>
<dbReference type="SUPFAM" id="SSF47598">
    <property type="entry name" value="Ribbon-helix-helix"/>
    <property type="match status" value="1"/>
</dbReference>
<evidence type="ECO:0000313" key="2">
    <source>
        <dbReference type="EMBL" id="MBH1652013.1"/>
    </source>
</evidence>
<gene>
    <name evidence="2" type="ORF">I5U67_07515</name>
    <name evidence="3" type="ORF">I5V89_12700</name>
    <name evidence="1" type="ORF">QEG23_002182</name>
</gene>
<dbReference type="EMBL" id="ABLOJW010000010">
    <property type="protein sequence ID" value="EKT4092662.1"/>
    <property type="molecule type" value="Genomic_DNA"/>
</dbReference>
<comment type="caution">
    <text evidence="3">The sequence shown here is derived from an EMBL/GenBank/DDBJ whole genome shotgun (WGS) entry which is preliminary data.</text>
</comment>
<name>A0A7G7PVN9_STEMA</name>
<evidence type="ECO:0000313" key="1">
    <source>
        <dbReference type="EMBL" id="EKT4092662.1"/>
    </source>
</evidence>
<dbReference type="GO" id="GO:0006355">
    <property type="term" value="P:regulation of DNA-templated transcription"/>
    <property type="evidence" value="ECO:0007669"/>
    <property type="project" value="InterPro"/>
</dbReference>
<dbReference type="GeneID" id="93743399"/>
<dbReference type="EMBL" id="JADUNP010000010">
    <property type="protein sequence ID" value="MBH1652013.1"/>
    <property type="molecule type" value="Genomic_DNA"/>
</dbReference>
<evidence type="ECO:0000313" key="3">
    <source>
        <dbReference type="EMBL" id="MBH1790731.1"/>
    </source>
</evidence>
<proteinExistence type="predicted"/>